<evidence type="ECO:0000256" key="2">
    <source>
        <dbReference type="ARBA" id="ARBA00008055"/>
    </source>
</evidence>
<accession>G0GBC4</accession>
<feature type="binding site" evidence="11">
    <location>
        <position position="118"/>
    </location>
    <ligand>
        <name>Zn(2+)</name>
        <dbReference type="ChEBI" id="CHEBI:29105"/>
        <note>catalytic</note>
    </ligand>
</feature>
<feature type="binding site" evidence="11">
    <location>
        <position position="128"/>
    </location>
    <ligand>
        <name>Zn(2+)</name>
        <dbReference type="ChEBI" id="CHEBI:29105"/>
        <note>catalytic</note>
    </ligand>
</feature>
<feature type="binding site" evidence="10">
    <location>
        <position position="203"/>
    </location>
    <ligand>
        <name>5-aminolevulinate</name>
        <dbReference type="ChEBI" id="CHEBI:356416"/>
        <label>1</label>
    </ligand>
</feature>
<name>G0GBC4_WINT7</name>
<comment type="catalytic activity">
    <reaction evidence="8 13">
        <text>2 5-aminolevulinate = porphobilinogen + 2 H2O + H(+)</text>
        <dbReference type="Rhea" id="RHEA:24064"/>
        <dbReference type="ChEBI" id="CHEBI:15377"/>
        <dbReference type="ChEBI" id="CHEBI:15378"/>
        <dbReference type="ChEBI" id="CHEBI:58126"/>
        <dbReference type="ChEBI" id="CHEBI:356416"/>
        <dbReference type="EC" id="4.2.1.24"/>
    </reaction>
</comment>
<feature type="binding site" evidence="10">
    <location>
        <position position="310"/>
    </location>
    <ligand>
        <name>5-aminolevulinate</name>
        <dbReference type="ChEBI" id="CHEBI:356416"/>
        <label>2</label>
    </ligand>
</feature>
<evidence type="ECO:0000256" key="5">
    <source>
        <dbReference type="ARBA" id="ARBA00023133"/>
    </source>
</evidence>
<dbReference type="PANTHER" id="PTHR11458">
    <property type="entry name" value="DELTA-AMINOLEVULINIC ACID DEHYDRATASE"/>
    <property type="match status" value="1"/>
</dbReference>
<dbReference type="PIRSF" id="PIRSF001415">
    <property type="entry name" value="Porphbilin_synth"/>
    <property type="match status" value="1"/>
</dbReference>
<comment type="similarity">
    <text evidence="2 14">Belongs to the ALAD family.</text>
</comment>
<keyword evidence="6 13" id="KW-0456">Lyase</keyword>
<evidence type="ECO:0000256" key="4">
    <source>
        <dbReference type="ARBA" id="ARBA00020771"/>
    </source>
</evidence>
<dbReference type="PANTHER" id="PTHR11458:SF0">
    <property type="entry name" value="DELTA-AMINOLEVULINIC ACID DEHYDRATASE"/>
    <property type="match status" value="1"/>
</dbReference>
<gene>
    <name evidence="15" type="ordered locus">Spith_1673</name>
</gene>
<keyword evidence="16" id="KW-1185">Reference proteome</keyword>
<evidence type="ECO:0000313" key="16">
    <source>
        <dbReference type="Proteomes" id="UP000007254"/>
    </source>
</evidence>
<dbReference type="Pfam" id="PF00490">
    <property type="entry name" value="ALAD"/>
    <property type="match status" value="1"/>
</dbReference>
<comment type="subunit">
    <text evidence="13">Homooctamer.</text>
</comment>
<dbReference type="RefSeq" id="WP_014625262.1">
    <property type="nucleotide sequence ID" value="NC_017583.1"/>
</dbReference>
<dbReference type="UniPathway" id="UPA00251">
    <property type="reaction ID" value="UER00318"/>
</dbReference>
<evidence type="ECO:0000256" key="1">
    <source>
        <dbReference type="ARBA" id="ARBA00004694"/>
    </source>
</evidence>
<feature type="binding site" evidence="10">
    <location>
        <position position="215"/>
    </location>
    <ligand>
        <name>5-aminolevulinate</name>
        <dbReference type="ChEBI" id="CHEBI:356416"/>
        <label>1</label>
    </ligand>
</feature>
<dbReference type="EMBL" id="CP002903">
    <property type="protein sequence ID" value="AEJ61933.1"/>
    <property type="molecule type" value="Genomic_DNA"/>
</dbReference>
<organism evidence="15 16">
    <name type="scientific">Winmispira thermophila (strain ATCC 700085 / DSM 6578 / Z-1203)</name>
    <name type="common">Spirochaeta thermophila</name>
    <dbReference type="NCBI Taxonomy" id="869211"/>
    <lineage>
        <taxon>Bacteria</taxon>
        <taxon>Pseudomonadati</taxon>
        <taxon>Spirochaetota</taxon>
        <taxon>Spirochaetia</taxon>
        <taxon>Winmispirales</taxon>
        <taxon>Winmispiraceae</taxon>
        <taxon>Winmispira</taxon>
    </lineage>
</organism>
<feature type="binding site" evidence="11">
    <location>
        <position position="120"/>
    </location>
    <ligand>
        <name>Zn(2+)</name>
        <dbReference type="ChEBI" id="CHEBI:29105"/>
        <note>catalytic</note>
    </ligand>
</feature>
<dbReference type="OrthoDB" id="9805001at2"/>
<feature type="active site" description="Schiff-base intermediate with substrate" evidence="9">
    <location>
        <position position="246"/>
    </location>
</feature>
<dbReference type="PRINTS" id="PR00144">
    <property type="entry name" value="DALDHYDRTASE"/>
</dbReference>
<dbReference type="GO" id="GO:0005829">
    <property type="term" value="C:cytosol"/>
    <property type="evidence" value="ECO:0007669"/>
    <property type="project" value="TreeGrafter"/>
</dbReference>
<dbReference type="Gene3D" id="3.20.20.70">
    <property type="entry name" value="Aldolase class I"/>
    <property type="match status" value="1"/>
</dbReference>
<protein>
    <recommendedName>
        <fullName evidence="4 13">Delta-aminolevulinic acid dehydratase</fullName>
        <ecNumber evidence="3 13">4.2.1.24</ecNumber>
    </recommendedName>
</protein>
<dbReference type="Proteomes" id="UP000007254">
    <property type="component" value="Chromosome"/>
</dbReference>
<evidence type="ECO:0000256" key="6">
    <source>
        <dbReference type="ARBA" id="ARBA00023239"/>
    </source>
</evidence>
<proteinExistence type="inferred from homology"/>
<keyword evidence="7 13" id="KW-0627">Porphyrin biosynthesis</keyword>
<dbReference type="InterPro" id="IPR030656">
    <property type="entry name" value="ALAD_AS"/>
</dbReference>
<dbReference type="GO" id="GO:0008270">
    <property type="term" value="F:zinc ion binding"/>
    <property type="evidence" value="ECO:0007669"/>
    <property type="project" value="TreeGrafter"/>
</dbReference>
<keyword evidence="11" id="KW-0862">Zinc</keyword>
<dbReference type="AlphaFoldDB" id="G0GBC4"/>
<evidence type="ECO:0000256" key="3">
    <source>
        <dbReference type="ARBA" id="ARBA00012053"/>
    </source>
</evidence>
<evidence type="ECO:0000256" key="7">
    <source>
        <dbReference type="ARBA" id="ARBA00023244"/>
    </source>
</evidence>
<evidence type="ECO:0000256" key="8">
    <source>
        <dbReference type="ARBA" id="ARBA00047651"/>
    </source>
</evidence>
<evidence type="ECO:0000256" key="11">
    <source>
        <dbReference type="PIRSR" id="PIRSR001415-3"/>
    </source>
</evidence>
<keyword evidence="5" id="KW-0350">Heme biosynthesis</keyword>
<evidence type="ECO:0000256" key="9">
    <source>
        <dbReference type="PIRSR" id="PIRSR001415-1"/>
    </source>
</evidence>
<keyword evidence="12" id="KW-0460">Magnesium</keyword>
<dbReference type="STRING" id="869211.Spith_1673"/>
<dbReference type="InterPro" id="IPR013785">
    <property type="entry name" value="Aldolase_TIM"/>
</dbReference>
<dbReference type="HOGENOM" id="CLU_035731_0_0_12"/>
<evidence type="ECO:0000256" key="14">
    <source>
        <dbReference type="RuleBase" id="RU004161"/>
    </source>
</evidence>
<dbReference type="GO" id="GO:0006782">
    <property type="term" value="P:protoporphyrinogen IX biosynthetic process"/>
    <property type="evidence" value="ECO:0007669"/>
    <property type="project" value="UniProtKB-UniPathway"/>
</dbReference>
<dbReference type="SMART" id="SM01004">
    <property type="entry name" value="ALAD"/>
    <property type="match status" value="1"/>
</dbReference>
<dbReference type="SUPFAM" id="SSF51569">
    <property type="entry name" value="Aldolase"/>
    <property type="match status" value="1"/>
</dbReference>
<sequence>MLPLRHFRKDEATRDRHAETTWSSEQLIQALFVTTESKGKEPVPGFPGVCRHGLESLLHEVEALLTAGIRKVLLFGVVPPSYKDEAASWALRADGPVPTAVRELKRRFPELEVFTDVCVCGYTSHGHCGLVRGEEVSNDESVLLLARMAVVHGEAGADWVAPSAMMDGQVEAIRRALDGRGLSGVRILSYAAKYASRLYGPFRDAAGSAPAFGNRRSYQMDVRNGAEALVEVWADLAEGADAVMVKPALFYLDVIQRVRAAFPRVRLAAYLVSGEYAMLVRAEEEGSAPGAFREAVTAIFRAGADLLITYDTRRIASWGGDHA</sequence>
<comment type="pathway">
    <text evidence="1">Porphyrin-containing compound metabolism; protoporphyrin-IX biosynthesis; coproporphyrinogen-III from 5-aminolevulinate: step 1/4.</text>
</comment>
<feature type="active site" description="Schiff-base intermediate with substrate" evidence="9">
    <location>
        <position position="193"/>
    </location>
</feature>
<dbReference type="GO" id="GO:0004655">
    <property type="term" value="F:porphobilinogen synthase activity"/>
    <property type="evidence" value="ECO:0007669"/>
    <property type="project" value="UniProtKB-EC"/>
</dbReference>
<dbReference type="EC" id="4.2.1.24" evidence="3 13"/>
<evidence type="ECO:0000256" key="13">
    <source>
        <dbReference type="RuleBase" id="RU000515"/>
    </source>
</evidence>
<evidence type="ECO:0000256" key="10">
    <source>
        <dbReference type="PIRSR" id="PIRSR001415-2"/>
    </source>
</evidence>
<dbReference type="KEGG" id="stq:Spith_1673"/>
<dbReference type="InterPro" id="IPR001731">
    <property type="entry name" value="ALAD"/>
</dbReference>
<dbReference type="PROSITE" id="PS00169">
    <property type="entry name" value="D_ALA_DEHYDRATASE"/>
    <property type="match status" value="1"/>
</dbReference>
<dbReference type="NCBIfam" id="NF006762">
    <property type="entry name" value="PRK09283.1"/>
    <property type="match status" value="1"/>
</dbReference>
<feature type="binding site" evidence="12">
    <location>
        <position position="231"/>
    </location>
    <ligand>
        <name>Mg(2+)</name>
        <dbReference type="ChEBI" id="CHEBI:18420"/>
    </ligand>
</feature>
<evidence type="ECO:0000313" key="15">
    <source>
        <dbReference type="EMBL" id="AEJ61933.1"/>
    </source>
</evidence>
<reference evidence="15 16" key="1">
    <citation type="submission" date="2011-06" db="EMBL/GenBank/DDBJ databases">
        <title>The complete genome of Spirochaeta thermophila DSM 6578.</title>
        <authorList>
            <consortium name="US DOE Joint Genome Institute (JGI-PGF)"/>
            <person name="Lucas S."/>
            <person name="Lapidus A."/>
            <person name="Bruce D."/>
            <person name="Goodwin L."/>
            <person name="Pitluck S."/>
            <person name="Peters L."/>
            <person name="Kyrpides N."/>
            <person name="Mavromatis K."/>
            <person name="Ivanova N."/>
            <person name="Mikailova N."/>
            <person name="Pagani I."/>
            <person name="Chertkov O."/>
            <person name="Detter J.C."/>
            <person name="Tapia R."/>
            <person name="Han C."/>
            <person name="Land M."/>
            <person name="Hauser L."/>
            <person name="Markowitz V."/>
            <person name="Cheng J.-F."/>
            <person name="Hugenholtz P."/>
            <person name="Woyke T."/>
            <person name="Wu D."/>
            <person name="Spring S."/>
            <person name="Merkhoffer B."/>
            <person name="Schneider S."/>
            <person name="Klenk H.-P."/>
            <person name="Eisen J.A."/>
        </authorList>
    </citation>
    <scope>NUCLEOTIDE SEQUENCE [LARGE SCALE GENOMIC DNA]</scope>
    <source>
        <strain evidence="16">ATCC 700085 / DSM 6578 / Z-1203</strain>
    </source>
</reference>
<keyword evidence="11" id="KW-0479">Metal-binding</keyword>
<feature type="binding site" evidence="10">
    <location>
        <position position="273"/>
    </location>
    <ligand>
        <name>5-aminolevulinate</name>
        <dbReference type="ChEBI" id="CHEBI:356416"/>
        <label>2</label>
    </ligand>
</feature>
<evidence type="ECO:0000256" key="12">
    <source>
        <dbReference type="PIRSR" id="PIRSR001415-5"/>
    </source>
</evidence>